<dbReference type="InterPro" id="IPR001647">
    <property type="entry name" value="HTH_TetR"/>
</dbReference>
<dbReference type="InterPro" id="IPR009057">
    <property type="entry name" value="Homeodomain-like_sf"/>
</dbReference>
<gene>
    <name evidence="5" type="ORF">AS888_21420</name>
</gene>
<keyword evidence="2 3" id="KW-0238">DNA-binding</keyword>
<dbReference type="PROSITE" id="PS50977">
    <property type="entry name" value="HTH_TETR_2"/>
    <property type="match status" value="1"/>
</dbReference>
<dbReference type="InterPro" id="IPR050624">
    <property type="entry name" value="HTH-type_Tx_Regulator"/>
</dbReference>
<evidence type="ECO:0000256" key="1">
    <source>
        <dbReference type="ARBA" id="ARBA00022491"/>
    </source>
</evidence>
<dbReference type="SUPFAM" id="SSF46689">
    <property type="entry name" value="Homeodomain-like"/>
    <property type="match status" value="1"/>
</dbReference>
<evidence type="ECO:0000259" key="4">
    <source>
        <dbReference type="PROSITE" id="PS50977"/>
    </source>
</evidence>
<comment type="caution">
    <text evidence="5">The sequence shown here is derived from an EMBL/GenBank/DDBJ whole genome shotgun (WGS) entry which is preliminary data.</text>
</comment>
<dbReference type="PANTHER" id="PTHR43479:SF7">
    <property type="entry name" value="TETR-FAMILY TRANSCRIPTIONAL REGULATOR"/>
    <property type="match status" value="1"/>
</dbReference>
<dbReference type="Proteomes" id="UP000064189">
    <property type="component" value="Unassembled WGS sequence"/>
</dbReference>
<dbReference type="AlphaFoldDB" id="A0A109MWZ1"/>
<evidence type="ECO:0000313" key="6">
    <source>
        <dbReference type="Proteomes" id="UP000064189"/>
    </source>
</evidence>
<feature type="DNA-binding region" description="H-T-H motif" evidence="3">
    <location>
        <begin position="33"/>
        <end position="52"/>
    </location>
</feature>
<dbReference type="EMBL" id="LNNH01000027">
    <property type="protein sequence ID" value="KWW17585.1"/>
    <property type="molecule type" value="Genomic_DNA"/>
</dbReference>
<sequence length="199" mass="22864">MASIHEEMIQKTKAHIQHHFVALVEAEGFTHVSVKKIAERANINRGTFYLHYADKYALMDQLQQDLLDELQARITAILPKEALLALHQQQLYPPFVAIFQFIGEHAQALRAILGDQGDPSFAKKIKRVFGEVLLDRLISQHPAAQNEAFRTYMHAFLTSAILGVIQEWLENCEEQSVEEMAKIHFQILNFISQLRTFIK</sequence>
<protein>
    <recommendedName>
        <fullName evidence="4">HTH tetR-type domain-containing protein</fullName>
    </recommendedName>
</protein>
<accession>A0A109MWZ1</accession>
<dbReference type="Pfam" id="PF14278">
    <property type="entry name" value="TetR_C_8"/>
    <property type="match status" value="1"/>
</dbReference>
<organism evidence="5 6">
    <name type="scientific">Peribacillus simplex</name>
    <dbReference type="NCBI Taxonomy" id="1478"/>
    <lineage>
        <taxon>Bacteria</taxon>
        <taxon>Bacillati</taxon>
        <taxon>Bacillota</taxon>
        <taxon>Bacilli</taxon>
        <taxon>Bacillales</taxon>
        <taxon>Bacillaceae</taxon>
        <taxon>Peribacillus</taxon>
    </lineage>
</organism>
<proteinExistence type="predicted"/>
<dbReference type="RefSeq" id="WP_061142726.1">
    <property type="nucleotide sequence ID" value="NZ_LNNH01000027.1"/>
</dbReference>
<dbReference type="Gene3D" id="1.10.357.10">
    <property type="entry name" value="Tetracycline Repressor, domain 2"/>
    <property type="match status" value="1"/>
</dbReference>
<keyword evidence="1" id="KW-0678">Repressor</keyword>
<evidence type="ECO:0000256" key="2">
    <source>
        <dbReference type="ARBA" id="ARBA00023125"/>
    </source>
</evidence>
<name>A0A109MWZ1_9BACI</name>
<dbReference type="GO" id="GO:0003677">
    <property type="term" value="F:DNA binding"/>
    <property type="evidence" value="ECO:0007669"/>
    <property type="project" value="UniProtKB-UniRule"/>
</dbReference>
<keyword evidence="6" id="KW-1185">Reference proteome</keyword>
<reference evidence="5 6" key="1">
    <citation type="submission" date="2015-11" db="EMBL/GenBank/DDBJ databases">
        <title>Genome Sequence of Bacillus simplex strain VanAntwerpen2.</title>
        <authorList>
            <person name="Couger M.B."/>
        </authorList>
    </citation>
    <scope>NUCLEOTIDE SEQUENCE [LARGE SCALE GENOMIC DNA]</scope>
    <source>
        <strain evidence="5 6">VanAntwerpen02</strain>
    </source>
</reference>
<evidence type="ECO:0000313" key="5">
    <source>
        <dbReference type="EMBL" id="KWW17585.1"/>
    </source>
</evidence>
<feature type="domain" description="HTH tetR-type" evidence="4">
    <location>
        <begin position="10"/>
        <end position="70"/>
    </location>
</feature>
<dbReference type="Pfam" id="PF00440">
    <property type="entry name" value="TetR_N"/>
    <property type="match status" value="1"/>
</dbReference>
<evidence type="ECO:0000256" key="3">
    <source>
        <dbReference type="PROSITE-ProRule" id="PRU00335"/>
    </source>
</evidence>
<dbReference type="InterPro" id="IPR039532">
    <property type="entry name" value="TetR_C_Firmicutes"/>
</dbReference>
<dbReference type="PANTHER" id="PTHR43479">
    <property type="entry name" value="ACREF/ENVCD OPERON REPRESSOR-RELATED"/>
    <property type="match status" value="1"/>
</dbReference>